<keyword evidence="5" id="KW-0812">Transmembrane</keyword>
<dbReference type="InterPro" id="IPR013783">
    <property type="entry name" value="Ig-like_fold"/>
</dbReference>
<feature type="chain" id="PRO_5025349176" evidence="6">
    <location>
        <begin position="22"/>
        <end position="539"/>
    </location>
</feature>
<dbReference type="InterPro" id="IPR013098">
    <property type="entry name" value="Ig_I-set"/>
</dbReference>
<dbReference type="InterPro" id="IPR003598">
    <property type="entry name" value="Ig_sub2"/>
</dbReference>
<gene>
    <name evidence="8" type="primary">si:ch211-264f5.6</name>
</gene>
<evidence type="ECO:0000256" key="1">
    <source>
        <dbReference type="ARBA" id="ARBA00022729"/>
    </source>
</evidence>
<reference evidence="8" key="3">
    <citation type="submission" date="2025-09" db="UniProtKB">
        <authorList>
            <consortium name="Ensembl"/>
        </authorList>
    </citation>
    <scope>IDENTIFICATION</scope>
</reference>
<evidence type="ECO:0000256" key="5">
    <source>
        <dbReference type="SAM" id="Phobius"/>
    </source>
</evidence>
<dbReference type="InterPro" id="IPR036179">
    <property type="entry name" value="Ig-like_dom_sf"/>
</dbReference>
<dbReference type="AlphaFoldDB" id="A0A665U4L6"/>
<evidence type="ECO:0000259" key="7">
    <source>
        <dbReference type="PROSITE" id="PS50835"/>
    </source>
</evidence>
<keyword evidence="5" id="KW-0472">Membrane</keyword>
<dbReference type="Pfam" id="PF07679">
    <property type="entry name" value="I-set"/>
    <property type="match status" value="2"/>
</dbReference>
<dbReference type="SUPFAM" id="SSF48726">
    <property type="entry name" value="Immunoglobulin"/>
    <property type="match status" value="4"/>
</dbReference>
<dbReference type="OMA" id="LTCQTAH"/>
<sequence>MDLLTFKSLLFFLSLIGCSRGQDPILPEGPINAEVGKNVTLATLLVNPKYSFITWNYNSGSDTTNVATLGPKALKVGDLYVGRASINRSTGALTLMGLKPEDSGDYSISILAEDSTTKTGEIKLQVMKPVSNVVIKSSVAEAIEHNSTVVLTCSADGSFLTFTWTNGSNPIQTKGTRFSIKDEEMSSTLTITGVLRSDLVGPIYCAVANKLEEEKSDPFNLTVYYGPEAVTITPVSPPEFVGSSSNFSLTCSASSSPAASFGWSYNQQPLKIEGPVLRLDEIQKLGLGNDVGQYSCVAKNAKTERLVASPAVSFSVMDPISGIAITGPLVTLIAGNSSANLSCQVKAGMVQTRMWLKDGRPLSASSRLMFSNNMSSLRIDLLQKEDNGVFTCQFANPVSTEQASYKMVVNYGPEGVMVKGANAVEVKDTFTLTCLAESVPPANYTWKFNGTLTATKTAEYVIKEAAYKDSGMYTCEAHNAITGKTVTSTHTMSVKEEIESEGLSDGAIAGIVIAVLVALAAAIGLIIYCRQKVPVESPY</sequence>
<evidence type="ECO:0000256" key="4">
    <source>
        <dbReference type="ARBA" id="ARBA00023319"/>
    </source>
</evidence>
<feature type="transmembrane region" description="Helical" evidence="5">
    <location>
        <begin position="507"/>
        <end position="529"/>
    </location>
</feature>
<keyword evidence="3" id="KW-0325">Glycoprotein</keyword>
<name>A0A665U4L6_ECHNA</name>
<keyword evidence="9" id="KW-1185">Reference proteome</keyword>
<feature type="signal peptide" evidence="6">
    <location>
        <begin position="1"/>
        <end position="21"/>
    </location>
</feature>
<dbReference type="Proteomes" id="UP000472264">
    <property type="component" value="Chromosome 11"/>
</dbReference>
<keyword evidence="1 6" id="KW-0732">Signal</keyword>
<feature type="domain" description="Ig-like" evidence="7">
    <location>
        <begin position="413"/>
        <end position="493"/>
    </location>
</feature>
<dbReference type="InterPro" id="IPR007110">
    <property type="entry name" value="Ig-like_dom"/>
</dbReference>
<feature type="domain" description="Ig-like" evidence="7">
    <location>
        <begin position="319"/>
        <end position="410"/>
    </location>
</feature>
<dbReference type="Ensembl" id="ENSENLT00000014651.1">
    <property type="protein sequence ID" value="ENSENLP00000014074.1"/>
    <property type="gene ID" value="ENSENLG00000006628.1"/>
</dbReference>
<dbReference type="PROSITE" id="PS51257">
    <property type="entry name" value="PROKAR_LIPOPROTEIN"/>
    <property type="match status" value="1"/>
</dbReference>
<evidence type="ECO:0000313" key="8">
    <source>
        <dbReference type="Ensembl" id="ENSENLP00000014074.1"/>
    </source>
</evidence>
<dbReference type="InterPro" id="IPR052598">
    <property type="entry name" value="IgSF_CEA-related"/>
</dbReference>
<evidence type="ECO:0000256" key="3">
    <source>
        <dbReference type="ARBA" id="ARBA00023180"/>
    </source>
</evidence>
<dbReference type="OrthoDB" id="6353782at2759"/>
<dbReference type="InParanoid" id="A0A665U4L6"/>
<keyword evidence="5" id="KW-1133">Transmembrane helix</keyword>
<reference evidence="8" key="1">
    <citation type="submission" date="2021-04" db="EMBL/GenBank/DDBJ databases">
        <authorList>
            <consortium name="Wellcome Sanger Institute Data Sharing"/>
        </authorList>
    </citation>
    <scope>NUCLEOTIDE SEQUENCE [LARGE SCALE GENOMIC DNA]</scope>
</reference>
<dbReference type="FunCoup" id="A0A665U4L6">
    <property type="interactions" value="243"/>
</dbReference>
<dbReference type="PANTHER" id="PTHR44337:SF17">
    <property type="entry name" value="CARCINOEMBRYONIC ANTIGEN-RELATED CELL ADHESION MOLECULE 5 ISOFORM X1"/>
    <property type="match status" value="1"/>
</dbReference>
<dbReference type="Pfam" id="PF07686">
    <property type="entry name" value="V-set"/>
    <property type="match status" value="1"/>
</dbReference>
<feature type="domain" description="Ig-like" evidence="7">
    <location>
        <begin position="129"/>
        <end position="222"/>
    </location>
</feature>
<keyword evidence="2" id="KW-1015">Disulfide bond</keyword>
<accession>A0A665U4L6</accession>
<dbReference type="PROSITE" id="PS50835">
    <property type="entry name" value="IG_LIKE"/>
    <property type="match status" value="4"/>
</dbReference>
<keyword evidence="4" id="KW-0393">Immunoglobulin domain</keyword>
<dbReference type="InterPro" id="IPR013106">
    <property type="entry name" value="Ig_V-set"/>
</dbReference>
<dbReference type="SMART" id="SM00408">
    <property type="entry name" value="IGc2"/>
    <property type="match status" value="4"/>
</dbReference>
<organism evidence="8 9">
    <name type="scientific">Echeneis naucrates</name>
    <name type="common">Live sharksucker</name>
    <dbReference type="NCBI Taxonomy" id="173247"/>
    <lineage>
        <taxon>Eukaryota</taxon>
        <taxon>Metazoa</taxon>
        <taxon>Chordata</taxon>
        <taxon>Craniata</taxon>
        <taxon>Vertebrata</taxon>
        <taxon>Euteleostomi</taxon>
        <taxon>Actinopterygii</taxon>
        <taxon>Neopterygii</taxon>
        <taxon>Teleostei</taxon>
        <taxon>Neoteleostei</taxon>
        <taxon>Acanthomorphata</taxon>
        <taxon>Carangaria</taxon>
        <taxon>Carangiformes</taxon>
        <taxon>Echeneidae</taxon>
        <taxon>Echeneis</taxon>
    </lineage>
</organism>
<dbReference type="SMART" id="SM00409">
    <property type="entry name" value="IG"/>
    <property type="match status" value="5"/>
</dbReference>
<dbReference type="Pfam" id="PF13927">
    <property type="entry name" value="Ig_3"/>
    <property type="match status" value="1"/>
</dbReference>
<evidence type="ECO:0000313" key="9">
    <source>
        <dbReference type="Proteomes" id="UP000472264"/>
    </source>
</evidence>
<feature type="domain" description="Ig-like" evidence="7">
    <location>
        <begin position="227"/>
        <end position="313"/>
    </location>
</feature>
<dbReference type="PANTHER" id="PTHR44337">
    <property type="entry name" value="CARCINOEMBRYONIC ANTIGEN-RELATED CELL ADHESION MOLECULE 8"/>
    <property type="match status" value="1"/>
</dbReference>
<dbReference type="Gene3D" id="2.60.40.10">
    <property type="entry name" value="Immunoglobulins"/>
    <property type="match status" value="5"/>
</dbReference>
<evidence type="ECO:0000256" key="6">
    <source>
        <dbReference type="SAM" id="SignalP"/>
    </source>
</evidence>
<evidence type="ECO:0000256" key="2">
    <source>
        <dbReference type="ARBA" id="ARBA00023157"/>
    </source>
</evidence>
<dbReference type="InterPro" id="IPR003599">
    <property type="entry name" value="Ig_sub"/>
</dbReference>
<reference evidence="8" key="2">
    <citation type="submission" date="2025-08" db="UniProtKB">
        <authorList>
            <consortium name="Ensembl"/>
        </authorList>
    </citation>
    <scope>IDENTIFICATION</scope>
</reference>
<protein>
    <submittedName>
        <fullName evidence="8">Carcinoembryonic antigen-related cell adhesion molecule 1-like</fullName>
    </submittedName>
</protein>
<proteinExistence type="predicted"/>